<feature type="coiled-coil region" evidence="1">
    <location>
        <begin position="45"/>
        <end position="100"/>
    </location>
</feature>
<evidence type="ECO:0000313" key="3">
    <source>
        <dbReference type="Proteomes" id="UP000198281"/>
    </source>
</evidence>
<dbReference type="RefSeq" id="WP_089221132.1">
    <property type="nucleotide sequence ID" value="NZ_FZOS01000040.1"/>
</dbReference>
<keyword evidence="1" id="KW-0175">Coiled coil</keyword>
<dbReference type="AlphaFoldDB" id="A0A239JVT5"/>
<organism evidence="2 3">
    <name type="scientific">Edaphosphingomonas laterariae</name>
    <dbReference type="NCBI Taxonomy" id="861865"/>
    <lineage>
        <taxon>Bacteria</taxon>
        <taxon>Pseudomonadati</taxon>
        <taxon>Pseudomonadota</taxon>
        <taxon>Alphaproteobacteria</taxon>
        <taxon>Sphingomonadales</taxon>
        <taxon>Rhizorhabdaceae</taxon>
        <taxon>Edaphosphingomonas</taxon>
    </lineage>
</organism>
<dbReference type="EMBL" id="FZOS01000040">
    <property type="protein sequence ID" value="SNT09503.1"/>
    <property type="molecule type" value="Genomic_DNA"/>
</dbReference>
<dbReference type="Proteomes" id="UP000198281">
    <property type="component" value="Unassembled WGS sequence"/>
</dbReference>
<protein>
    <submittedName>
        <fullName evidence="2">Uncharacterized protein</fullName>
    </submittedName>
</protein>
<proteinExistence type="predicted"/>
<keyword evidence="3" id="KW-1185">Reference proteome</keyword>
<reference evidence="3" key="1">
    <citation type="submission" date="2017-06" db="EMBL/GenBank/DDBJ databases">
        <authorList>
            <person name="Varghese N."/>
            <person name="Submissions S."/>
        </authorList>
    </citation>
    <scope>NUCLEOTIDE SEQUENCE [LARGE SCALE GENOMIC DNA]</scope>
    <source>
        <strain evidence="3">LNB2</strain>
    </source>
</reference>
<gene>
    <name evidence="2" type="ORF">SAMN06295912_1403</name>
</gene>
<accession>A0A239JVT5</accession>
<sequence>MTPPEITQDDRRLYAIILRAFGFYADANALIEGTYEIEGDDEVCILALATQRQSYEARIAELEAERDAAIRRKVAAMDDRDTEEARALAAEAELDALKSQKWDVKHTDTMNTIVQLGIARDAAEAKLAEAVEVIRPFALCPESGRDGGEFVIAKALYHDMKDWNDIPPRAAHWHMDQFRRAARFVEENGK</sequence>
<evidence type="ECO:0000313" key="2">
    <source>
        <dbReference type="EMBL" id="SNT09503.1"/>
    </source>
</evidence>
<name>A0A239JVT5_9SPHN</name>
<evidence type="ECO:0000256" key="1">
    <source>
        <dbReference type="SAM" id="Coils"/>
    </source>
</evidence>